<dbReference type="AlphaFoldDB" id="A0A956NIC8"/>
<gene>
    <name evidence="12" type="ORF">KDA27_27235</name>
</gene>
<evidence type="ECO:0000256" key="4">
    <source>
        <dbReference type="ARBA" id="ARBA00022490"/>
    </source>
</evidence>
<evidence type="ECO:0000256" key="2">
    <source>
        <dbReference type="ARBA" id="ARBA00004496"/>
    </source>
</evidence>
<feature type="domain" description="PPIase FKBP-type" evidence="11">
    <location>
        <begin position="6"/>
        <end position="88"/>
    </location>
</feature>
<protein>
    <recommendedName>
        <fullName evidence="10">Peptidyl-prolyl cis-trans isomerase</fullName>
        <ecNumber evidence="10">5.2.1.8</ecNumber>
    </recommendedName>
</protein>
<dbReference type="GO" id="GO:0005737">
    <property type="term" value="C:cytoplasm"/>
    <property type="evidence" value="ECO:0007669"/>
    <property type="project" value="UniProtKB-SubCell"/>
</dbReference>
<dbReference type="GO" id="GO:0003755">
    <property type="term" value="F:peptidyl-prolyl cis-trans isomerase activity"/>
    <property type="evidence" value="ECO:0007669"/>
    <property type="project" value="UniProtKB-UniRule"/>
</dbReference>
<keyword evidence="6" id="KW-0143">Chaperone</keyword>
<dbReference type="EC" id="5.2.1.8" evidence="10"/>
<keyword evidence="7 9" id="KW-0413">Isomerase</keyword>
<proteinExistence type="inferred from homology"/>
<evidence type="ECO:0000256" key="8">
    <source>
        <dbReference type="ARBA" id="ARBA00037071"/>
    </source>
</evidence>
<dbReference type="InterPro" id="IPR046357">
    <property type="entry name" value="PPIase_dom_sf"/>
</dbReference>
<comment type="caution">
    <text evidence="12">The sequence shown here is derived from an EMBL/GenBank/DDBJ whole genome shotgun (WGS) entry which is preliminary data.</text>
</comment>
<evidence type="ECO:0000313" key="12">
    <source>
        <dbReference type="EMBL" id="MCA9759519.1"/>
    </source>
</evidence>
<accession>A0A956NIC8</accession>
<dbReference type="SUPFAM" id="SSF54534">
    <property type="entry name" value="FKBP-like"/>
    <property type="match status" value="1"/>
</dbReference>
<evidence type="ECO:0000256" key="10">
    <source>
        <dbReference type="RuleBase" id="RU003915"/>
    </source>
</evidence>
<dbReference type="InterPro" id="IPR001179">
    <property type="entry name" value="PPIase_FKBP_dom"/>
</dbReference>
<comment type="catalytic activity">
    <reaction evidence="1 9 10">
        <text>[protein]-peptidylproline (omega=180) = [protein]-peptidylproline (omega=0)</text>
        <dbReference type="Rhea" id="RHEA:16237"/>
        <dbReference type="Rhea" id="RHEA-COMP:10747"/>
        <dbReference type="Rhea" id="RHEA-COMP:10748"/>
        <dbReference type="ChEBI" id="CHEBI:83833"/>
        <dbReference type="ChEBI" id="CHEBI:83834"/>
        <dbReference type="EC" id="5.2.1.8"/>
    </reaction>
</comment>
<organism evidence="12 13">
    <name type="scientific">Eiseniibacteriota bacterium</name>
    <dbReference type="NCBI Taxonomy" id="2212470"/>
    <lineage>
        <taxon>Bacteria</taxon>
        <taxon>Candidatus Eiseniibacteriota</taxon>
    </lineage>
</organism>
<evidence type="ECO:0000256" key="7">
    <source>
        <dbReference type="ARBA" id="ARBA00023235"/>
    </source>
</evidence>
<evidence type="ECO:0000256" key="3">
    <source>
        <dbReference type="ARBA" id="ARBA00006577"/>
    </source>
</evidence>
<reference evidence="12" key="1">
    <citation type="submission" date="2020-04" db="EMBL/GenBank/DDBJ databases">
        <authorList>
            <person name="Zhang T."/>
        </authorList>
    </citation>
    <scope>NUCLEOTIDE SEQUENCE</scope>
    <source>
        <strain evidence="12">HKST-UBA02</strain>
    </source>
</reference>
<evidence type="ECO:0000259" key="11">
    <source>
        <dbReference type="PROSITE" id="PS50059"/>
    </source>
</evidence>
<keyword evidence="4" id="KW-0963">Cytoplasm</keyword>
<comment type="similarity">
    <text evidence="3 10">Belongs to the FKBP-type PPIase family.</text>
</comment>
<dbReference type="Pfam" id="PF00254">
    <property type="entry name" value="FKBP_C"/>
    <property type="match status" value="1"/>
</dbReference>
<reference evidence="12" key="2">
    <citation type="journal article" date="2021" name="Microbiome">
        <title>Successional dynamics and alternative stable states in a saline activated sludge microbial community over 9 years.</title>
        <authorList>
            <person name="Wang Y."/>
            <person name="Ye J."/>
            <person name="Ju F."/>
            <person name="Liu L."/>
            <person name="Boyd J.A."/>
            <person name="Deng Y."/>
            <person name="Parks D.H."/>
            <person name="Jiang X."/>
            <person name="Yin X."/>
            <person name="Woodcroft B.J."/>
            <person name="Tyson G.W."/>
            <person name="Hugenholtz P."/>
            <person name="Polz M.F."/>
            <person name="Zhang T."/>
        </authorList>
    </citation>
    <scope>NUCLEOTIDE SEQUENCE</scope>
    <source>
        <strain evidence="12">HKST-UBA02</strain>
    </source>
</reference>
<keyword evidence="5 9" id="KW-0697">Rotamase</keyword>
<evidence type="ECO:0000313" key="13">
    <source>
        <dbReference type="Proteomes" id="UP000739538"/>
    </source>
</evidence>
<evidence type="ECO:0000256" key="6">
    <source>
        <dbReference type="ARBA" id="ARBA00023186"/>
    </source>
</evidence>
<sequence>MTVADGMKVSLEYTLRDREGQVLDSNEGGDPLVYTQGSKQLIPAVEQAVSGMSVGESCEIDVAPEDGYGAVNPDAFQQIPIDKIPEGARSVGTQLQTQTPDGHVLHPIVSEVHDEHVVLDFNHPLAGKALHFSLKVLGAEAQEAE</sequence>
<evidence type="ECO:0000256" key="1">
    <source>
        <dbReference type="ARBA" id="ARBA00000971"/>
    </source>
</evidence>
<name>A0A956NIC8_UNCEI</name>
<evidence type="ECO:0000256" key="5">
    <source>
        <dbReference type="ARBA" id="ARBA00023110"/>
    </source>
</evidence>
<dbReference type="PANTHER" id="PTHR47861:SF3">
    <property type="entry name" value="FKBP-TYPE PEPTIDYL-PROLYL CIS-TRANS ISOMERASE SLYD"/>
    <property type="match status" value="1"/>
</dbReference>
<dbReference type="Proteomes" id="UP000739538">
    <property type="component" value="Unassembled WGS sequence"/>
</dbReference>
<comment type="function">
    <text evidence="8">Also involved in hydrogenase metallocenter assembly, probably by participating in the nickel insertion step. This function in hydrogenase biosynthesis requires chaperone activity and the presence of the metal-binding domain, but not PPIase activity.</text>
</comment>
<evidence type="ECO:0000256" key="9">
    <source>
        <dbReference type="PROSITE-ProRule" id="PRU00277"/>
    </source>
</evidence>
<dbReference type="GO" id="GO:0042026">
    <property type="term" value="P:protein refolding"/>
    <property type="evidence" value="ECO:0007669"/>
    <property type="project" value="UniProtKB-ARBA"/>
</dbReference>
<comment type="subcellular location">
    <subcellularLocation>
        <location evidence="2">Cytoplasm</location>
    </subcellularLocation>
</comment>
<dbReference type="EMBL" id="JAGQHS010000374">
    <property type="protein sequence ID" value="MCA9759519.1"/>
    <property type="molecule type" value="Genomic_DNA"/>
</dbReference>
<dbReference type="PANTHER" id="PTHR47861">
    <property type="entry name" value="FKBP-TYPE PEPTIDYL-PROLYL CIS-TRANS ISOMERASE SLYD"/>
    <property type="match status" value="1"/>
</dbReference>
<dbReference type="PROSITE" id="PS50059">
    <property type="entry name" value="FKBP_PPIASE"/>
    <property type="match status" value="1"/>
</dbReference>
<dbReference type="Gene3D" id="3.10.50.40">
    <property type="match status" value="1"/>
</dbReference>